<gene>
    <name evidence="4" type="ORF">ACFQMF_05120</name>
</gene>
<dbReference type="Pfam" id="PF11495">
    <property type="entry name" value="Regulator_TrmB"/>
    <property type="match status" value="1"/>
</dbReference>
<comment type="caution">
    <text evidence="4">The sequence shown here is derived from an EMBL/GenBank/DDBJ whole genome shotgun (WGS) entry which is preliminary data.</text>
</comment>
<dbReference type="AlphaFoldDB" id="A0ABD6AI25"/>
<dbReference type="InterPro" id="IPR002831">
    <property type="entry name" value="Tscrpt_reg_TrmB_N"/>
</dbReference>
<dbReference type="InterPro" id="IPR036388">
    <property type="entry name" value="WH-like_DNA-bd_sf"/>
</dbReference>
<accession>A0ABD6AI25</accession>
<keyword evidence="5" id="KW-1185">Reference proteome</keyword>
<dbReference type="Pfam" id="PF01978">
    <property type="entry name" value="TrmB"/>
    <property type="match status" value="1"/>
</dbReference>
<dbReference type="EMBL" id="JBHTBL010000004">
    <property type="protein sequence ID" value="MFC7323963.1"/>
    <property type="molecule type" value="Genomic_DNA"/>
</dbReference>
<dbReference type="InterPro" id="IPR051797">
    <property type="entry name" value="TrmB-like"/>
</dbReference>
<evidence type="ECO:0000313" key="4">
    <source>
        <dbReference type="EMBL" id="MFC7323963.1"/>
    </source>
</evidence>
<dbReference type="SUPFAM" id="SSF159071">
    <property type="entry name" value="TrmB C-terminal domain-like"/>
    <property type="match status" value="1"/>
</dbReference>
<evidence type="ECO:0000259" key="2">
    <source>
        <dbReference type="Pfam" id="PF01978"/>
    </source>
</evidence>
<dbReference type="RefSeq" id="WP_256408636.1">
    <property type="nucleotide sequence ID" value="NZ_JANHDN010000003.1"/>
</dbReference>
<sequence>METDSLTETLEDAGLSPYQAAVYVALIELGTASATDIADASGVPNARVYDVIDALAEREYVEKYEQGSLKARAHSPAEVLDDLRNRADRFETAADEIEERWEQPPLERSSASIVKQFQTVIDRARLFIERAETRVYLSVTPEHLERLRDSLREAHERGVVVHLLVYTESGGDPPPTESVAGLCREARYRRLPAPFVASVDRQSACFSHHPDAVNQYGVLVNDEEYTFVFHWFFMTCLWVHGTPIHTERRETPPIEYVDIRQLVREARPIIESGATMTVRIEGTDLNAGEPRTITGTVEGVRSVVEGKESDPQVAGQVMLDVDTGEERVSVGGWNAVVEDLEANRLVVTDIEGADDYPPLRAGTATAEEPGE</sequence>
<dbReference type="InterPro" id="IPR021586">
    <property type="entry name" value="Tscrpt_reg_TrmB_C"/>
</dbReference>
<name>A0ABD6AI25_9EURY</name>
<dbReference type="Proteomes" id="UP001596545">
    <property type="component" value="Unassembled WGS sequence"/>
</dbReference>
<dbReference type="InterPro" id="IPR036390">
    <property type="entry name" value="WH_DNA-bd_sf"/>
</dbReference>
<reference evidence="4 5" key="1">
    <citation type="journal article" date="2019" name="Int. J. Syst. Evol. Microbiol.">
        <title>The Global Catalogue of Microorganisms (GCM) 10K type strain sequencing project: providing services to taxonomists for standard genome sequencing and annotation.</title>
        <authorList>
            <consortium name="The Broad Institute Genomics Platform"/>
            <consortium name="The Broad Institute Genome Sequencing Center for Infectious Disease"/>
            <person name="Wu L."/>
            <person name="Ma J."/>
        </authorList>
    </citation>
    <scope>NUCLEOTIDE SEQUENCE [LARGE SCALE GENOMIC DNA]</scope>
    <source>
        <strain evidence="4 5">CGMCC 1.12554</strain>
    </source>
</reference>
<evidence type="ECO:0000259" key="3">
    <source>
        <dbReference type="Pfam" id="PF11495"/>
    </source>
</evidence>
<protein>
    <submittedName>
        <fullName evidence="4">TrmB family transcriptional regulator</fullName>
    </submittedName>
</protein>
<feature type="domain" description="Transcription regulator TrmB C-terminal" evidence="3">
    <location>
        <begin position="112"/>
        <end position="347"/>
    </location>
</feature>
<evidence type="ECO:0000313" key="5">
    <source>
        <dbReference type="Proteomes" id="UP001596545"/>
    </source>
</evidence>
<proteinExistence type="inferred from homology"/>
<feature type="domain" description="Transcription regulator TrmB N-terminal" evidence="2">
    <location>
        <begin position="10"/>
        <end position="70"/>
    </location>
</feature>
<dbReference type="Gene3D" id="1.10.10.10">
    <property type="entry name" value="Winged helix-like DNA-binding domain superfamily/Winged helix DNA-binding domain"/>
    <property type="match status" value="1"/>
</dbReference>
<dbReference type="PANTHER" id="PTHR34293:SF1">
    <property type="entry name" value="HTH-TYPE TRANSCRIPTIONAL REGULATOR TRMBL2"/>
    <property type="match status" value="1"/>
</dbReference>
<dbReference type="PANTHER" id="PTHR34293">
    <property type="entry name" value="HTH-TYPE TRANSCRIPTIONAL REGULATOR TRMBL2"/>
    <property type="match status" value="1"/>
</dbReference>
<dbReference type="Gene3D" id="2.30.30.690">
    <property type="match status" value="1"/>
</dbReference>
<dbReference type="CDD" id="cd09124">
    <property type="entry name" value="PLDc_like_TrmB_middle"/>
    <property type="match status" value="1"/>
</dbReference>
<comment type="similarity">
    <text evidence="1">Belongs to the transcriptional regulator TrmB family.</text>
</comment>
<evidence type="ECO:0000256" key="1">
    <source>
        <dbReference type="ARBA" id="ARBA00007287"/>
    </source>
</evidence>
<organism evidence="4 5">
    <name type="scientific">Halorubrum rutilum</name>
    <dbReference type="NCBI Taxonomy" id="1364933"/>
    <lineage>
        <taxon>Archaea</taxon>
        <taxon>Methanobacteriati</taxon>
        <taxon>Methanobacteriota</taxon>
        <taxon>Stenosarchaea group</taxon>
        <taxon>Halobacteria</taxon>
        <taxon>Halobacteriales</taxon>
        <taxon>Haloferacaceae</taxon>
        <taxon>Halorubrum</taxon>
    </lineage>
</organism>
<dbReference type="SUPFAM" id="SSF46785">
    <property type="entry name" value="Winged helix' DNA-binding domain"/>
    <property type="match status" value="1"/>
</dbReference>